<comment type="caution">
    <text evidence="2">The sequence shown here is derived from an EMBL/GenBank/DDBJ whole genome shotgun (WGS) entry which is preliminary data.</text>
</comment>
<name>A0A9D1GAK6_9FIRM</name>
<feature type="transmembrane region" description="Helical" evidence="1">
    <location>
        <begin position="179"/>
        <end position="200"/>
    </location>
</feature>
<gene>
    <name evidence="2" type="ORF">IAB59_03755</name>
</gene>
<protein>
    <submittedName>
        <fullName evidence="2">Uncharacterized protein</fullName>
    </submittedName>
</protein>
<sequence>MIAVIKKNKKIILFFIFCYIMIFCFNYFRPVDLDLMWNYGFSKNVSDGLIMYKDFNMVITPFYPAITGLLMKIFSSNLIVFYLINTFYALLTLIVVYKLDKKIIFPFFIYFLLNTAPGYNTLTVFFVFLLIYLEKNNKSDYLIGLIISLAFLTKSSIGIFLALPTLYYIKKPKKILKRIIPFLITNLIVIGYFYLNNALYDYINFAFLGLLDFKNGNGNYNIITIISILIVIYIIREYVKTKDFELLYILSFMIMAYPLFNTSHGFLAIIPLVYYLLKKYPKVNNLINKTAPIFICAPILALIINYITCDPKYDNNLFKYRYLQDEYMSDIEALKEYLHDDYNNTYFILMNSYLYKLALDIPINEFDLPLKGNLGYNGEEELIKKIEKIKDGSLIIINNAYYERTDDGSKNQSSKKIYDFITENYGSIGQLHKFKIYVKN</sequence>
<keyword evidence="1" id="KW-1133">Transmembrane helix</keyword>
<feature type="transmembrane region" description="Helical" evidence="1">
    <location>
        <begin position="79"/>
        <end position="97"/>
    </location>
</feature>
<organism evidence="2 3">
    <name type="scientific">Candidatus Onthousia faecipullorum</name>
    <dbReference type="NCBI Taxonomy" id="2840887"/>
    <lineage>
        <taxon>Bacteria</taxon>
        <taxon>Bacillati</taxon>
        <taxon>Bacillota</taxon>
        <taxon>Bacilli</taxon>
        <taxon>Candidatus Onthousia</taxon>
    </lineage>
</organism>
<feature type="transmembrane region" description="Helical" evidence="1">
    <location>
        <begin position="12"/>
        <end position="28"/>
    </location>
</feature>
<dbReference type="EMBL" id="DVKQ01000049">
    <property type="protein sequence ID" value="HIT37577.1"/>
    <property type="molecule type" value="Genomic_DNA"/>
</dbReference>
<feature type="transmembrane region" description="Helical" evidence="1">
    <location>
        <begin position="109"/>
        <end position="133"/>
    </location>
</feature>
<dbReference type="Proteomes" id="UP000886833">
    <property type="component" value="Unassembled WGS sequence"/>
</dbReference>
<feature type="transmembrane region" description="Helical" evidence="1">
    <location>
        <begin position="246"/>
        <end position="270"/>
    </location>
</feature>
<feature type="transmembrane region" description="Helical" evidence="1">
    <location>
        <begin position="220"/>
        <end position="239"/>
    </location>
</feature>
<dbReference type="AlphaFoldDB" id="A0A9D1GAK6"/>
<evidence type="ECO:0000256" key="1">
    <source>
        <dbReference type="SAM" id="Phobius"/>
    </source>
</evidence>
<evidence type="ECO:0000313" key="3">
    <source>
        <dbReference type="Proteomes" id="UP000886833"/>
    </source>
</evidence>
<evidence type="ECO:0000313" key="2">
    <source>
        <dbReference type="EMBL" id="HIT37577.1"/>
    </source>
</evidence>
<feature type="transmembrane region" description="Helical" evidence="1">
    <location>
        <begin position="145"/>
        <end position="167"/>
    </location>
</feature>
<keyword evidence="1" id="KW-0812">Transmembrane</keyword>
<reference evidence="2" key="2">
    <citation type="journal article" date="2021" name="PeerJ">
        <title>Extensive microbial diversity within the chicken gut microbiome revealed by metagenomics and culture.</title>
        <authorList>
            <person name="Gilroy R."/>
            <person name="Ravi A."/>
            <person name="Getino M."/>
            <person name="Pursley I."/>
            <person name="Horton D.L."/>
            <person name="Alikhan N.F."/>
            <person name="Baker D."/>
            <person name="Gharbi K."/>
            <person name="Hall N."/>
            <person name="Watson M."/>
            <person name="Adriaenssens E.M."/>
            <person name="Foster-Nyarko E."/>
            <person name="Jarju S."/>
            <person name="Secka A."/>
            <person name="Antonio M."/>
            <person name="Oren A."/>
            <person name="Chaudhuri R.R."/>
            <person name="La Ragione R."/>
            <person name="Hildebrand F."/>
            <person name="Pallen M.J."/>
        </authorList>
    </citation>
    <scope>NUCLEOTIDE SEQUENCE</scope>
    <source>
        <strain evidence="2">CHK195-26880</strain>
    </source>
</reference>
<feature type="transmembrane region" description="Helical" evidence="1">
    <location>
        <begin position="290"/>
        <end position="309"/>
    </location>
</feature>
<keyword evidence="1" id="KW-0472">Membrane</keyword>
<accession>A0A9D1GAK6</accession>
<proteinExistence type="predicted"/>
<reference evidence="2" key="1">
    <citation type="submission" date="2020-10" db="EMBL/GenBank/DDBJ databases">
        <authorList>
            <person name="Gilroy R."/>
        </authorList>
    </citation>
    <scope>NUCLEOTIDE SEQUENCE</scope>
    <source>
        <strain evidence="2">CHK195-26880</strain>
    </source>
</reference>